<dbReference type="AlphaFoldDB" id="A0A8J5CKS8"/>
<organism evidence="1 2">
    <name type="scientific">Chionoecetes opilio</name>
    <name type="common">Atlantic snow crab</name>
    <name type="synonym">Cancer opilio</name>
    <dbReference type="NCBI Taxonomy" id="41210"/>
    <lineage>
        <taxon>Eukaryota</taxon>
        <taxon>Metazoa</taxon>
        <taxon>Ecdysozoa</taxon>
        <taxon>Arthropoda</taxon>
        <taxon>Crustacea</taxon>
        <taxon>Multicrustacea</taxon>
        <taxon>Malacostraca</taxon>
        <taxon>Eumalacostraca</taxon>
        <taxon>Eucarida</taxon>
        <taxon>Decapoda</taxon>
        <taxon>Pleocyemata</taxon>
        <taxon>Brachyura</taxon>
        <taxon>Eubrachyura</taxon>
        <taxon>Majoidea</taxon>
        <taxon>Majidae</taxon>
        <taxon>Chionoecetes</taxon>
    </lineage>
</organism>
<reference evidence="1" key="1">
    <citation type="submission" date="2020-07" db="EMBL/GenBank/DDBJ databases">
        <title>The High-quality genome of the commercially important snow crab, Chionoecetes opilio.</title>
        <authorList>
            <person name="Jeong J.-H."/>
            <person name="Ryu S."/>
        </authorList>
    </citation>
    <scope>NUCLEOTIDE SEQUENCE</scope>
    <source>
        <strain evidence="1">MADBK_172401_WGS</strain>
        <tissue evidence="1">Digestive gland</tissue>
    </source>
</reference>
<evidence type="ECO:0000313" key="1">
    <source>
        <dbReference type="EMBL" id="KAG0713989.1"/>
    </source>
</evidence>
<evidence type="ECO:0000313" key="2">
    <source>
        <dbReference type="Proteomes" id="UP000770661"/>
    </source>
</evidence>
<gene>
    <name evidence="1" type="ORF">GWK47_014980</name>
</gene>
<protein>
    <submittedName>
        <fullName evidence="1">Uncharacterized protein</fullName>
    </submittedName>
</protein>
<sequence length="70" mass="8113">MTLYGHPLRSCVPVHPESFPEEWQARTEDCDRLAIAHAEQVKAQYDHHARPLPWLCVGQTVRIQDPTSHR</sequence>
<name>A0A8J5CKS8_CHIOP</name>
<proteinExistence type="predicted"/>
<comment type="caution">
    <text evidence="1">The sequence shown here is derived from an EMBL/GenBank/DDBJ whole genome shotgun (WGS) entry which is preliminary data.</text>
</comment>
<keyword evidence="2" id="KW-1185">Reference proteome</keyword>
<dbReference type="Proteomes" id="UP000770661">
    <property type="component" value="Unassembled WGS sequence"/>
</dbReference>
<dbReference type="OrthoDB" id="6365049at2759"/>
<dbReference type="EMBL" id="JACEEZ010020913">
    <property type="protein sequence ID" value="KAG0713989.1"/>
    <property type="molecule type" value="Genomic_DNA"/>
</dbReference>
<accession>A0A8J5CKS8</accession>